<accession>A0A6G0VKC5</accession>
<sequence>MASIIHIANLTKQRRLKKEFQILERSSINEIPDSCLVEKTISPTKDFYHNIICTQDHDADSNSISIPLTQNSWMVNFNVPQNASNALLKILKNDANLNCLPVDSRTLLQSGSKKVFNVREIESNGIYYHFGLET</sequence>
<dbReference type="AlphaFoldDB" id="A0A6G0VKC5"/>
<comment type="caution">
    <text evidence="1">The sequence shown here is derived from an EMBL/GenBank/DDBJ whole genome shotgun (WGS) entry which is preliminary data.</text>
</comment>
<dbReference type="OrthoDB" id="7431418at2759"/>
<evidence type="ECO:0000313" key="2">
    <source>
        <dbReference type="Proteomes" id="UP000478052"/>
    </source>
</evidence>
<dbReference type="Proteomes" id="UP000478052">
    <property type="component" value="Unassembled WGS sequence"/>
</dbReference>
<organism evidence="1 2">
    <name type="scientific">Aphis craccivora</name>
    <name type="common">Cowpea aphid</name>
    <dbReference type="NCBI Taxonomy" id="307492"/>
    <lineage>
        <taxon>Eukaryota</taxon>
        <taxon>Metazoa</taxon>
        <taxon>Ecdysozoa</taxon>
        <taxon>Arthropoda</taxon>
        <taxon>Hexapoda</taxon>
        <taxon>Insecta</taxon>
        <taxon>Pterygota</taxon>
        <taxon>Neoptera</taxon>
        <taxon>Paraneoptera</taxon>
        <taxon>Hemiptera</taxon>
        <taxon>Sternorrhyncha</taxon>
        <taxon>Aphidomorpha</taxon>
        <taxon>Aphidoidea</taxon>
        <taxon>Aphididae</taxon>
        <taxon>Aphidini</taxon>
        <taxon>Aphis</taxon>
        <taxon>Aphis</taxon>
    </lineage>
</organism>
<dbReference type="EMBL" id="VUJU01015457">
    <property type="protein sequence ID" value="KAF0693758.1"/>
    <property type="molecule type" value="Genomic_DNA"/>
</dbReference>
<protein>
    <submittedName>
        <fullName evidence="1">Uncharacterized protein</fullName>
    </submittedName>
</protein>
<feature type="non-terminal residue" evidence="1">
    <location>
        <position position="134"/>
    </location>
</feature>
<keyword evidence="2" id="KW-1185">Reference proteome</keyword>
<proteinExistence type="predicted"/>
<evidence type="ECO:0000313" key="1">
    <source>
        <dbReference type="EMBL" id="KAF0693758.1"/>
    </source>
</evidence>
<name>A0A6G0VKC5_APHCR</name>
<reference evidence="1 2" key="1">
    <citation type="submission" date="2019-08" db="EMBL/GenBank/DDBJ databases">
        <title>Whole genome of Aphis craccivora.</title>
        <authorList>
            <person name="Voronova N.V."/>
            <person name="Shulinski R.S."/>
            <person name="Bandarenka Y.V."/>
            <person name="Zhorov D.G."/>
            <person name="Warner D."/>
        </authorList>
    </citation>
    <scope>NUCLEOTIDE SEQUENCE [LARGE SCALE GENOMIC DNA]</scope>
    <source>
        <strain evidence="1">180601</strain>
        <tissue evidence="1">Whole Body</tissue>
    </source>
</reference>
<gene>
    <name evidence="1" type="ORF">FWK35_00032850</name>
</gene>